<proteinExistence type="predicted"/>
<dbReference type="EMBL" id="CM037621">
    <property type="protein sequence ID" value="KAH8002744.1"/>
    <property type="molecule type" value="Genomic_DNA"/>
</dbReference>
<reference evidence="1" key="1">
    <citation type="submission" date="2021-08" db="EMBL/GenBank/DDBJ databases">
        <title>The first chromosome-level gecko genome reveals the dynamic sex chromosomes of Neotropical dwarf geckos (Sphaerodactylidae: Sphaerodactylus).</title>
        <authorList>
            <person name="Pinto B.J."/>
            <person name="Keating S.E."/>
            <person name="Gamble T."/>
        </authorList>
    </citation>
    <scope>NUCLEOTIDE SEQUENCE</scope>
    <source>
        <strain evidence="1">TG3544</strain>
    </source>
</reference>
<accession>A0ACB8FBE8</accession>
<organism evidence="1 2">
    <name type="scientific">Sphaerodactylus townsendi</name>
    <dbReference type="NCBI Taxonomy" id="933632"/>
    <lineage>
        <taxon>Eukaryota</taxon>
        <taxon>Metazoa</taxon>
        <taxon>Chordata</taxon>
        <taxon>Craniata</taxon>
        <taxon>Vertebrata</taxon>
        <taxon>Euteleostomi</taxon>
        <taxon>Lepidosauria</taxon>
        <taxon>Squamata</taxon>
        <taxon>Bifurcata</taxon>
        <taxon>Gekkota</taxon>
        <taxon>Sphaerodactylidae</taxon>
        <taxon>Sphaerodactylus</taxon>
    </lineage>
</organism>
<dbReference type="Proteomes" id="UP000827872">
    <property type="component" value="Linkage Group LG08"/>
</dbReference>
<gene>
    <name evidence="1" type="ORF">K3G42_027569</name>
</gene>
<comment type="caution">
    <text evidence="1">The sequence shown here is derived from an EMBL/GenBank/DDBJ whole genome shotgun (WGS) entry which is preliminary data.</text>
</comment>
<sequence>MVWWESRMGNRLLIGAEKELRRSPQGWATEPSRPRQSQQPRDHRRGPPLGLEGLDLEVLGSSSEVTKARDGQRRNRERRDKKPGHGEKPWRPPLDTEEDEDVSRGHSGSREYRERKAGGQEGTRTSAPLILDGEGDHAVRGHRGRNERQPRSRERPPRSPPRLLDWEAEERGRRRQEHREGRSPGWEKSLRPPGLAADTEDRILERSGRQSHSPSSAYHGLSREGPLSPRAPRNPQFQDTEEPHPRRDHRRDVEREGERADRRARTSPSSTHRECWEMDRGHYQIPVTKSKGTKETAYHKPRVAAQDVELYDAEMARKMQEEELLASHVDKRAAQVAQDEEIARLLMAEEKAAYRKAKEREKSSLEKRRPDQDWKHDTHELVRPRSREGHETHRHRNDKPTRPPPPASEDLGHLANLGSKPEASHKGYHYKQ</sequence>
<name>A0ACB8FBE8_9SAUR</name>
<evidence type="ECO:0000313" key="2">
    <source>
        <dbReference type="Proteomes" id="UP000827872"/>
    </source>
</evidence>
<protein>
    <submittedName>
        <fullName evidence="1">Uncharacterized protein</fullName>
    </submittedName>
</protein>
<evidence type="ECO:0000313" key="1">
    <source>
        <dbReference type="EMBL" id="KAH8002744.1"/>
    </source>
</evidence>
<keyword evidence="2" id="KW-1185">Reference proteome</keyword>